<gene>
    <name evidence="2" type="ORF">PC5_00031</name>
</gene>
<keyword evidence="1" id="KW-0812">Transmembrane</keyword>
<evidence type="ECO:0000256" key="1">
    <source>
        <dbReference type="SAM" id="Phobius"/>
    </source>
</evidence>
<name>A0A1B0XVK8_9CAUD</name>
<dbReference type="Proteomes" id="UP000221511">
    <property type="component" value="Segment"/>
</dbReference>
<accession>A0A1B0XVK8</accession>
<feature type="transmembrane region" description="Helical" evidence="1">
    <location>
        <begin position="7"/>
        <end position="24"/>
    </location>
</feature>
<feature type="transmembrane region" description="Helical" evidence="1">
    <location>
        <begin position="36"/>
        <end position="53"/>
    </location>
</feature>
<organism evidence="2 3">
    <name type="scientific">Campylobacter phage PC5</name>
    <dbReference type="NCBI Taxonomy" id="1541690"/>
    <lineage>
        <taxon>Viruses</taxon>
        <taxon>Duplodnaviria</taxon>
        <taxon>Heunggongvirae</taxon>
        <taxon>Uroviricota</taxon>
        <taxon>Caudoviricetes</taxon>
        <taxon>Connertonviridae</taxon>
        <taxon>Fletchervirus</taxon>
        <taxon>Fletchervirus PC5</taxon>
    </lineage>
</organism>
<dbReference type="EMBL" id="KX229736">
    <property type="protein sequence ID" value="ANH51153.1"/>
    <property type="molecule type" value="Genomic_DNA"/>
</dbReference>
<protein>
    <submittedName>
        <fullName evidence="2">Uncharacterized protein</fullName>
    </submittedName>
</protein>
<keyword evidence="1" id="KW-0472">Membrane</keyword>
<evidence type="ECO:0000313" key="2">
    <source>
        <dbReference type="EMBL" id="ANH51153.1"/>
    </source>
</evidence>
<sequence>MIQLNLLCSYVIFSSITCVIFNDIDNREYENMIVEFISIFIFFIFFVYQLIIYRNFNRDKVEDNLC</sequence>
<evidence type="ECO:0000313" key="3">
    <source>
        <dbReference type="Proteomes" id="UP000221511"/>
    </source>
</evidence>
<keyword evidence="1" id="KW-1133">Transmembrane helix</keyword>
<keyword evidence="3" id="KW-1185">Reference proteome</keyword>
<proteinExistence type="predicted"/>
<reference evidence="2 3" key="1">
    <citation type="submission" date="2016-05" db="EMBL/GenBank/DDBJ databases">
        <title>Campylobacter bacteriophages isolated in Slovenia.</title>
        <authorList>
            <person name="Janez N."/>
            <person name="Peterka M."/>
            <person name="Accetto T."/>
        </authorList>
    </citation>
    <scope>NUCLEOTIDE SEQUENCE [LARGE SCALE GENOMIC DNA]</scope>
</reference>